<dbReference type="SMART" id="SM00382">
    <property type="entry name" value="AAA"/>
    <property type="match status" value="1"/>
</dbReference>
<name>A0ABY4W127_9PROT</name>
<dbReference type="PANTHER" id="PTHR43820:SF4">
    <property type="entry name" value="HIGH-AFFINITY BRANCHED-CHAIN AMINO ACID TRANSPORT ATP-BINDING PROTEIN LIVF"/>
    <property type="match status" value="1"/>
</dbReference>
<feature type="domain" description="ABC transporter" evidence="6">
    <location>
        <begin position="2"/>
        <end position="233"/>
    </location>
</feature>
<gene>
    <name evidence="7" type="ORF">NBZ79_17050</name>
</gene>
<evidence type="ECO:0000256" key="5">
    <source>
        <dbReference type="ARBA" id="ARBA00022970"/>
    </source>
</evidence>
<evidence type="ECO:0000256" key="1">
    <source>
        <dbReference type="ARBA" id="ARBA00005417"/>
    </source>
</evidence>
<reference evidence="7" key="1">
    <citation type="submission" date="2022-06" db="EMBL/GenBank/DDBJ databases">
        <title>Sneathiella actinostolidae sp. nov., isolated from a sea anemonein the Western Pacific Ocean.</title>
        <authorList>
            <person name="Wei M.J."/>
        </authorList>
    </citation>
    <scope>NUCLEOTIDE SEQUENCE</scope>
    <source>
        <strain evidence="7">PHK-P5</strain>
    </source>
</reference>
<dbReference type="InterPro" id="IPR017871">
    <property type="entry name" value="ABC_transporter-like_CS"/>
</dbReference>
<dbReference type="RefSeq" id="WP_251933776.1">
    <property type="nucleotide sequence ID" value="NZ_CP098747.1"/>
</dbReference>
<organism evidence="7 8">
    <name type="scientific">Sneathiella marina</name>
    <dbReference type="NCBI Taxonomy" id="2950108"/>
    <lineage>
        <taxon>Bacteria</taxon>
        <taxon>Pseudomonadati</taxon>
        <taxon>Pseudomonadota</taxon>
        <taxon>Alphaproteobacteria</taxon>
        <taxon>Sneathiellales</taxon>
        <taxon>Sneathiellaceae</taxon>
        <taxon>Sneathiella</taxon>
    </lineage>
</organism>
<dbReference type="Pfam" id="PF00005">
    <property type="entry name" value="ABC_tran"/>
    <property type="match status" value="1"/>
</dbReference>
<dbReference type="CDD" id="cd03224">
    <property type="entry name" value="ABC_TM1139_LivF_branched"/>
    <property type="match status" value="1"/>
</dbReference>
<evidence type="ECO:0000256" key="4">
    <source>
        <dbReference type="ARBA" id="ARBA00022840"/>
    </source>
</evidence>
<dbReference type="PROSITE" id="PS50893">
    <property type="entry name" value="ABC_TRANSPORTER_2"/>
    <property type="match status" value="1"/>
</dbReference>
<dbReference type="Proteomes" id="UP001056291">
    <property type="component" value="Chromosome"/>
</dbReference>
<dbReference type="InterPro" id="IPR003439">
    <property type="entry name" value="ABC_transporter-like_ATP-bd"/>
</dbReference>
<dbReference type="EMBL" id="CP098747">
    <property type="protein sequence ID" value="USG60868.1"/>
    <property type="molecule type" value="Genomic_DNA"/>
</dbReference>
<sequence>MLQLKGFACGYGEFTAVDNLDLTVEAGSVFALMGPNGAGKSSTIMSIAGHVQVSQGSVLFDGEDITHLPARQRVHMGIAVAPEGRRLFPDLTTVENLTIGGYSRPKEEEKGNRERVFDLFPRLAERADQFAGKMSGGEQQMLAIGRALMAKPRLLMIDEVSLGLMPKVIDMCYSALDSLRSEGITLLFVEQNTARALEVAEDVCVLESGKTVWKGSAADAKANPKLLDAFLGLAETTTDGN</sequence>
<dbReference type="GO" id="GO:0005524">
    <property type="term" value="F:ATP binding"/>
    <property type="evidence" value="ECO:0007669"/>
    <property type="project" value="UniProtKB-KW"/>
</dbReference>
<keyword evidence="4 7" id="KW-0067">ATP-binding</keyword>
<dbReference type="PROSITE" id="PS00211">
    <property type="entry name" value="ABC_TRANSPORTER_1"/>
    <property type="match status" value="1"/>
</dbReference>
<evidence type="ECO:0000313" key="8">
    <source>
        <dbReference type="Proteomes" id="UP001056291"/>
    </source>
</evidence>
<keyword evidence="8" id="KW-1185">Reference proteome</keyword>
<evidence type="ECO:0000256" key="3">
    <source>
        <dbReference type="ARBA" id="ARBA00022741"/>
    </source>
</evidence>
<evidence type="ECO:0000259" key="6">
    <source>
        <dbReference type="PROSITE" id="PS50893"/>
    </source>
</evidence>
<protein>
    <submittedName>
        <fullName evidence="7">ABC transporter ATP-binding protein</fullName>
    </submittedName>
</protein>
<dbReference type="SUPFAM" id="SSF52540">
    <property type="entry name" value="P-loop containing nucleoside triphosphate hydrolases"/>
    <property type="match status" value="1"/>
</dbReference>
<evidence type="ECO:0000256" key="2">
    <source>
        <dbReference type="ARBA" id="ARBA00022448"/>
    </source>
</evidence>
<keyword evidence="2" id="KW-0813">Transport</keyword>
<proteinExistence type="inferred from homology"/>
<keyword evidence="3" id="KW-0547">Nucleotide-binding</keyword>
<dbReference type="Gene3D" id="3.40.50.300">
    <property type="entry name" value="P-loop containing nucleotide triphosphate hydrolases"/>
    <property type="match status" value="1"/>
</dbReference>
<keyword evidence="5" id="KW-0029">Amino-acid transport</keyword>
<dbReference type="InterPro" id="IPR003593">
    <property type="entry name" value="AAA+_ATPase"/>
</dbReference>
<dbReference type="PANTHER" id="PTHR43820">
    <property type="entry name" value="HIGH-AFFINITY BRANCHED-CHAIN AMINO ACID TRANSPORT ATP-BINDING PROTEIN LIVF"/>
    <property type="match status" value="1"/>
</dbReference>
<evidence type="ECO:0000313" key="7">
    <source>
        <dbReference type="EMBL" id="USG60868.1"/>
    </source>
</evidence>
<accession>A0ABY4W127</accession>
<dbReference type="InterPro" id="IPR052156">
    <property type="entry name" value="BCAA_Transport_ATP-bd_LivF"/>
</dbReference>
<dbReference type="InterPro" id="IPR027417">
    <property type="entry name" value="P-loop_NTPase"/>
</dbReference>
<comment type="similarity">
    <text evidence="1">Belongs to the ABC transporter superfamily.</text>
</comment>